<evidence type="ECO:0000256" key="7">
    <source>
        <dbReference type="PIRSR" id="PIRSR001480-1"/>
    </source>
</evidence>
<dbReference type="Pfam" id="PF20511">
    <property type="entry name" value="PMI_typeI_cat"/>
    <property type="match status" value="1"/>
</dbReference>
<keyword evidence="11" id="KW-1185">Reference proteome</keyword>
<evidence type="ECO:0000256" key="5">
    <source>
        <dbReference type="ARBA" id="ARBA00022833"/>
    </source>
</evidence>
<protein>
    <recommendedName>
        <fullName evidence="3">mannose-6-phosphate isomerase</fullName>
        <ecNumber evidence="3">5.3.1.8</ecNumber>
    </recommendedName>
</protein>
<keyword evidence="6 10" id="KW-0413">Isomerase</keyword>
<dbReference type="Gene3D" id="2.60.120.10">
    <property type="entry name" value="Jelly Rolls"/>
    <property type="match status" value="2"/>
</dbReference>
<dbReference type="NCBIfam" id="TIGR00218">
    <property type="entry name" value="manA"/>
    <property type="match status" value="1"/>
</dbReference>
<comment type="similarity">
    <text evidence="2">Belongs to the mannose-6-phosphate isomerase type 1 family.</text>
</comment>
<dbReference type="GO" id="GO:0005829">
    <property type="term" value="C:cytosol"/>
    <property type="evidence" value="ECO:0007669"/>
    <property type="project" value="TreeGrafter"/>
</dbReference>
<sequence>MSTGTGTQLQLHRLDNPIRDYAWGSRTAIADLQGRPSPAPGPEAEIWIGAHPAAPSRIPGGTDLLTAIEADRAGLLGPGNDRLPFLLKILAVAKPLSIQVHPDPEQARRGFAREEALGIPLDSPTRNYRDDWPKPELVYAVTAFEALCGFREPEVSARLLRALDGSRLRRLAEILEEGGPKAALDALNAWPAADRSALVAEVRDAEVSAPDPAHRAAASIAADYPDDPGVVASLLFNLIALQPGQALYTAPRTIHAYLRGTAVEIMASSDNVLRGGLTGKHIDKAELAAVTDFAPTTPEVLEPSTLPTGEELYATPATQFQLTRLRPRPPISIPVPGPSAILCLEGTLSVARGGTTELLTPGQAVFVPYEGSGPLVIEGDGVGFRASVPESA</sequence>
<dbReference type="EC" id="5.3.1.8" evidence="3"/>
<dbReference type="PIRSF" id="PIRSF001480">
    <property type="entry name" value="Mannose-6-phosphate_isomerase"/>
    <property type="match status" value="1"/>
</dbReference>
<keyword evidence="5 8" id="KW-0862">Zinc</keyword>
<dbReference type="InterPro" id="IPR016305">
    <property type="entry name" value="Mannose-6-P_Isomerase"/>
</dbReference>
<evidence type="ECO:0000256" key="2">
    <source>
        <dbReference type="ARBA" id="ARBA00010772"/>
    </source>
</evidence>
<feature type="domain" description="Phosphomannose isomerase type I catalytic" evidence="9">
    <location>
        <begin position="11"/>
        <end position="151"/>
    </location>
</feature>
<name>A0A939TCH0_9ACTN</name>
<reference evidence="10" key="1">
    <citation type="submission" date="2021-03" db="EMBL/GenBank/DDBJ databases">
        <authorList>
            <person name="Kanchanasin P."/>
            <person name="Saeng-In P."/>
            <person name="Phongsopitanun W."/>
            <person name="Yuki M."/>
            <person name="Kudo T."/>
            <person name="Ohkuma M."/>
            <person name="Tanasupawat S."/>
        </authorList>
    </citation>
    <scope>NUCLEOTIDE SEQUENCE</scope>
    <source>
        <strain evidence="10">GKU 128</strain>
    </source>
</reference>
<dbReference type="PRINTS" id="PR00714">
    <property type="entry name" value="MAN6PISMRASE"/>
</dbReference>
<dbReference type="SUPFAM" id="SSF51182">
    <property type="entry name" value="RmlC-like cupins"/>
    <property type="match status" value="1"/>
</dbReference>
<dbReference type="AlphaFoldDB" id="A0A939TCH0"/>
<dbReference type="InterPro" id="IPR011051">
    <property type="entry name" value="RmlC_Cupin_sf"/>
</dbReference>
<gene>
    <name evidence="10" type="primary">manA</name>
    <name evidence="10" type="ORF">J4573_29395</name>
</gene>
<evidence type="ECO:0000256" key="6">
    <source>
        <dbReference type="ARBA" id="ARBA00023235"/>
    </source>
</evidence>
<dbReference type="InterPro" id="IPR014710">
    <property type="entry name" value="RmlC-like_jellyroll"/>
</dbReference>
<dbReference type="PANTHER" id="PTHR10309">
    <property type="entry name" value="MANNOSE-6-PHOSPHATE ISOMERASE"/>
    <property type="match status" value="1"/>
</dbReference>
<organism evidence="10 11">
    <name type="scientific">Actinomadura barringtoniae</name>
    <dbReference type="NCBI Taxonomy" id="1427535"/>
    <lineage>
        <taxon>Bacteria</taxon>
        <taxon>Bacillati</taxon>
        <taxon>Actinomycetota</taxon>
        <taxon>Actinomycetes</taxon>
        <taxon>Streptosporangiales</taxon>
        <taxon>Thermomonosporaceae</taxon>
        <taxon>Actinomadura</taxon>
    </lineage>
</organism>
<dbReference type="Proteomes" id="UP000669179">
    <property type="component" value="Unassembled WGS sequence"/>
</dbReference>
<dbReference type="EMBL" id="JAGEOJ010000012">
    <property type="protein sequence ID" value="MBO2451240.1"/>
    <property type="molecule type" value="Genomic_DNA"/>
</dbReference>
<comment type="cofactor">
    <cofactor evidence="8">
        <name>Zn(2+)</name>
        <dbReference type="ChEBI" id="CHEBI:29105"/>
    </cofactor>
    <text evidence="8">Binds 1 zinc ion per subunit.</text>
</comment>
<feature type="binding site" evidence="8">
    <location>
        <position position="136"/>
    </location>
    <ligand>
        <name>Zn(2+)</name>
        <dbReference type="ChEBI" id="CHEBI:29105"/>
    </ligand>
</feature>
<evidence type="ECO:0000259" key="9">
    <source>
        <dbReference type="Pfam" id="PF20511"/>
    </source>
</evidence>
<dbReference type="CDD" id="cd07011">
    <property type="entry name" value="cupin_PMI_type_I_N"/>
    <property type="match status" value="1"/>
</dbReference>
<feature type="binding site" evidence="8">
    <location>
        <position position="255"/>
    </location>
    <ligand>
        <name>Zn(2+)</name>
        <dbReference type="ChEBI" id="CHEBI:29105"/>
    </ligand>
</feature>
<dbReference type="InterPro" id="IPR046457">
    <property type="entry name" value="PMI_typeI_cat"/>
</dbReference>
<evidence type="ECO:0000256" key="3">
    <source>
        <dbReference type="ARBA" id="ARBA00011956"/>
    </source>
</evidence>
<dbReference type="GO" id="GO:0005975">
    <property type="term" value="P:carbohydrate metabolic process"/>
    <property type="evidence" value="ECO:0007669"/>
    <property type="project" value="InterPro"/>
</dbReference>
<dbReference type="GO" id="GO:0009298">
    <property type="term" value="P:GDP-mannose biosynthetic process"/>
    <property type="evidence" value="ECO:0007669"/>
    <property type="project" value="InterPro"/>
</dbReference>
<comment type="catalytic activity">
    <reaction evidence="1">
        <text>D-mannose 6-phosphate = D-fructose 6-phosphate</text>
        <dbReference type="Rhea" id="RHEA:12356"/>
        <dbReference type="ChEBI" id="CHEBI:58735"/>
        <dbReference type="ChEBI" id="CHEBI:61527"/>
        <dbReference type="EC" id="5.3.1.8"/>
    </reaction>
</comment>
<evidence type="ECO:0000313" key="11">
    <source>
        <dbReference type="Proteomes" id="UP000669179"/>
    </source>
</evidence>
<feature type="active site" evidence="7">
    <location>
        <position position="274"/>
    </location>
</feature>
<keyword evidence="4 8" id="KW-0479">Metal-binding</keyword>
<evidence type="ECO:0000256" key="1">
    <source>
        <dbReference type="ARBA" id="ARBA00000757"/>
    </source>
</evidence>
<accession>A0A939TCH0</accession>
<dbReference type="GO" id="GO:0004476">
    <property type="term" value="F:mannose-6-phosphate isomerase activity"/>
    <property type="evidence" value="ECO:0007669"/>
    <property type="project" value="UniProtKB-EC"/>
</dbReference>
<dbReference type="Gene3D" id="1.10.441.10">
    <property type="entry name" value="Phosphomannose Isomerase, domain 2"/>
    <property type="match status" value="1"/>
</dbReference>
<comment type="caution">
    <text evidence="10">The sequence shown here is derived from an EMBL/GenBank/DDBJ whole genome shotgun (WGS) entry which is preliminary data.</text>
</comment>
<evidence type="ECO:0000256" key="4">
    <source>
        <dbReference type="ARBA" id="ARBA00022723"/>
    </source>
</evidence>
<evidence type="ECO:0000313" key="10">
    <source>
        <dbReference type="EMBL" id="MBO2451240.1"/>
    </source>
</evidence>
<dbReference type="RefSeq" id="WP_208259123.1">
    <property type="nucleotide sequence ID" value="NZ_JAGEOJ010000012.1"/>
</dbReference>
<evidence type="ECO:0000256" key="8">
    <source>
        <dbReference type="PIRSR" id="PIRSR001480-2"/>
    </source>
</evidence>
<dbReference type="PANTHER" id="PTHR10309:SF0">
    <property type="entry name" value="MANNOSE-6-PHOSPHATE ISOMERASE"/>
    <property type="match status" value="1"/>
</dbReference>
<dbReference type="GO" id="GO:0008270">
    <property type="term" value="F:zinc ion binding"/>
    <property type="evidence" value="ECO:0007669"/>
    <property type="project" value="InterPro"/>
</dbReference>
<feature type="binding site" evidence="8">
    <location>
        <position position="99"/>
    </location>
    <ligand>
        <name>Zn(2+)</name>
        <dbReference type="ChEBI" id="CHEBI:29105"/>
    </ligand>
</feature>
<feature type="binding site" evidence="8">
    <location>
        <position position="101"/>
    </location>
    <ligand>
        <name>Zn(2+)</name>
        <dbReference type="ChEBI" id="CHEBI:29105"/>
    </ligand>
</feature>
<dbReference type="InterPro" id="IPR001250">
    <property type="entry name" value="Man6P_Isoase-1"/>
</dbReference>
<proteinExistence type="inferred from homology"/>